<dbReference type="EMBL" id="CAJNRE010004217">
    <property type="protein sequence ID" value="CAF2033353.1"/>
    <property type="molecule type" value="Genomic_DNA"/>
</dbReference>
<dbReference type="OrthoDB" id="120976at2759"/>
<dbReference type="Pfam" id="PF13646">
    <property type="entry name" value="HEAT_2"/>
    <property type="match status" value="1"/>
</dbReference>
<dbReference type="EMBL" id="CAJNOW010006457">
    <property type="protein sequence ID" value="CAF1485692.1"/>
    <property type="molecule type" value="Genomic_DNA"/>
</dbReference>
<evidence type="ECO:0000313" key="1">
    <source>
        <dbReference type="EMBL" id="CAF1345408.1"/>
    </source>
</evidence>
<dbReference type="AlphaFoldDB" id="A0A815S1M6"/>
<comment type="caution">
    <text evidence="2">The sequence shown here is derived from an EMBL/GenBank/DDBJ whole genome shotgun (WGS) entry which is preliminary data.</text>
</comment>
<dbReference type="Proteomes" id="UP000663855">
    <property type="component" value="Unassembled WGS sequence"/>
</dbReference>
<evidence type="ECO:0000313" key="2">
    <source>
        <dbReference type="EMBL" id="CAF1485692.1"/>
    </source>
</evidence>
<protein>
    <recommendedName>
        <fullName evidence="5">HEAT repeat domain-containing protein</fullName>
    </recommendedName>
</protein>
<reference evidence="2" key="1">
    <citation type="submission" date="2021-02" db="EMBL/GenBank/DDBJ databases">
        <authorList>
            <person name="Nowell W R."/>
        </authorList>
    </citation>
    <scope>NUCLEOTIDE SEQUENCE</scope>
</reference>
<dbReference type="InterPro" id="IPR011989">
    <property type="entry name" value="ARM-like"/>
</dbReference>
<evidence type="ECO:0008006" key="5">
    <source>
        <dbReference type="Google" id="ProtNLM"/>
    </source>
</evidence>
<dbReference type="Proteomes" id="UP000663834">
    <property type="component" value="Unassembled WGS sequence"/>
</dbReference>
<evidence type="ECO:0000313" key="3">
    <source>
        <dbReference type="EMBL" id="CAF2033353.1"/>
    </source>
</evidence>
<proteinExistence type="predicted"/>
<organism evidence="2 4">
    <name type="scientific">Rotaria magnacalcarata</name>
    <dbReference type="NCBI Taxonomy" id="392030"/>
    <lineage>
        <taxon>Eukaryota</taxon>
        <taxon>Metazoa</taxon>
        <taxon>Spiralia</taxon>
        <taxon>Gnathifera</taxon>
        <taxon>Rotifera</taxon>
        <taxon>Eurotatoria</taxon>
        <taxon>Bdelloidea</taxon>
        <taxon>Philodinida</taxon>
        <taxon>Philodinidae</taxon>
        <taxon>Rotaria</taxon>
    </lineage>
</organism>
<evidence type="ECO:0000313" key="4">
    <source>
        <dbReference type="Proteomes" id="UP000663834"/>
    </source>
</evidence>
<accession>A0A815S1M6</accession>
<name>A0A815S1M6_9BILA</name>
<dbReference type="InterPro" id="IPR016024">
    <property type="entry name" value="ARM-type_fold"/>
</dbReference>
<dbReference type="Gene3D" id="1.25.10.10">
    <property type="entry name" value="Leucine-rich Repeat Variant"/>
    <property type="match status" value="1"/>
</dbReference>
<dbReference type="SUPFAM" id="SSF48371">
    <property type="entry name" value="ARM repeat"/>
    <property type="match status" value="1"/>
</dbReference>
<dbReference type="Proteomes" id="UP000663824">
    <property type="component" value="Unassembled WGS sequence"/>
</dbReference>
<dbReference type="EMBL" id="CAJNOV010008961">
    <property type="protein sequence ID" value="CAF1345408.1"/>
    <property type="molecule type" value="Genomic_DNA"/>
</dbReference>
<gene>
    <name evidence="1" type="ORF">CJN711_LOCUS19143</name>
    <name evidence="2" type="ORF">KQP761_LOCUS13812</name>
    <name evidence="3" type="ORF">MBJ925_LOCUS10249</name>
</gene>
<sequence>MGWFISDYPQVLNIGILKSFNDKRIGSHVDVKKPHYFVHLSFQEFFAAGYIVTGLRSGRSEDSINFIKANKYDQRFRLLLNFVSGLLTLYNEKQPIQYFWDAILNEPLDLVGLRYFDLIISCLEETRGSSSIPRRQQLVDYIVMWIKIGVNIEDNKVLTYLQQALQESCIIANEISIQETLIQLTQSKERSTKINTLTLISTLPFSNFPEKLLDLIIIDLNIENFPDVHTTSNALTKLLEHISHDVVLQRLLTVLKPQHNSELREQVSTILKNTPENHVIYAPIHMVVLATEDKNIYHRQIAYAVLQHVGGKAATQEMIKGLLIALSDKNDVVRVYARRALERLDERAANEEVIKVLLAALSDQDCDVRACACKALGQIDGKRGDVHIMNALVDLSLRSSVGYYFLWKHLKNALYHSETMIILKSDIVRNLEISLGQCRFQEFLAIPTHKFVNVLLKTVDVSWMPIVTRTALYQRNAIVVWNNSIWVYGSEEPKKSNCSDKMQNELVEAFSNQGKELNCAVK</sequence>